<evidence type="ECO:0000313" key="1">
    <source>
        <dbReference type="EMBL" id="PON60859.1"/>
    </source>
</evidence>
<comment type="caution">
    <text evidence="1">The sequence shown here is derived from an EMBL/GenBank/DDBJ whole genome shotgun (WGS) entry which is preliminary data.</text>
</comment>
<organism evidence="1 2">
    <name type="scientific">Parasponia andersonii</name>
    <name type="common">Sponia andersonii</name>
    <dbReference type="NCBI Taxonomy" id="3476"/>
    <lineage>
        <taxon>Eukaryota</taxon>
        <taxon>Viridiplantae</taxon>
        <taxon>Streptophyta</taxon>
        <taxon>Embryophyta</taxon>
        <taxon>Tracheophyta</taxon>
        <taxon>Spermatophyta</taxon>
        <taxon>Magnoliopsida</taxon>
        <taxon>eudicotyledons</taxon>
        <taxon>Gunneridae</taxon>
        <taxon>Pentapetalae</taxon>
        <taxon>rosids</taxon>
        <taxon>fabids</taxon>
        <taxon>Rosales</taxon>
        <taxon>Cannabaceae</taxon>
        <taxon>Parasponia</taxon>
    </lineage>
</organism>
<dbReference type="AlphaFoldDB" id="A0A2P5CII8"/>
<sequence length="102" mass="11728">MDRMGWKFNKPDPPDRCVHLLPKGFGLVGPGRSWIWLLKAIILTSRTKLQNCLTNLSLLIDDKEIAFPVFTFSGSIGTRKLQAKVHKNFNCHKLILKLILWK</sequence>
<gene>
    <name evidence="1" type="ORF">PanWU01x14_149880</name>
</gene>
<dbReference type="Proteomes" id="UP000237105">
    <property type="component" value="Unassembled WGS sequence"/>
</dbReference>
<reference evidence="2" key="1">
    <citation type="submission" date="2016-06" db="EMBL/GenBank/DDBJ databases">
        <title>Parallel loss of symbiosis genes in relatives of nitrogen-fixing non-legume Parasponia.</title>
        <authorList>
            <person name="Van Velzen R."/>
            <person name="Holmer R."/>
            <person name="Bu F."/>
            <person name="Rutten L."/>
            <person name="Van Zeijl A."/>
            <person name="Liu W."/>
            <person name="Santuari L."/>
            <person name="Cao Q."/>
            <person name="Sharma T."/>
            <person name="Shen D."/>
            <person name="Roswanjaya Y."/>
            <person name="Wardhani T."/>
            <person name="Kalhor M.S."/>
            <person name="Jansen J."/>
            <person name="Van den Hoogen J."/>
            <person name="Gungor B."/>
            <person name="Hartog M."/>
            <person name="Hontelez J."/>
            <person name="Verver J."/>
            <person name="Yang W.-C."/>
            <person name="Schijlen E."/>
            <person name="Repin R."/>
            <person name="Schilthuizen M."/>
            <person name="Schranz E."/>
            <person name="Heidstra R."/>
            <person name="Miyata K."/>
            <person name="Fedorova E."/>
            <person name="Kohlen W."/>
            <person name="Bisseling T."/>
            <person name="Smit S."/>
            <person name="Geurts R."/>
        </authorList>
    </citation>
    <scope>NUCLEOTIDE SEQUENCE [LARGE SCALE GENOMIC DNA]</scope>
    <source>
        <strain evidence="2">cv. WU1-14</strain>
    </source>
</reference>
<dbReference type="EMBL" id="JXTB01000126">
    <property type="protein sequence ID" value="PON60859.1"/>
    <property type="molecule type" value="Genomic_DNA"/>
</dbReference>
<keyword evidence="2" id="KW-1185">Reference proteome</keyword>
<proteinExistence type="predicted"/>
<accession>A0A2P5CII8</accession>
<evidence type="ECO:0000313" key="2">
    <source>
        <dbReference type="Proteomes" id="UP000237105"/>
    </source>
</evidence>
<protein>
    <submittedName>
        <fullName evidence="1">Uncharacterized protein</fullName>
    </submittedName>
</protein>
<name>A0A2P5CII8_PARAD</name>
<dbReference type="OrthoDB" id="10374510at2759"/>